<name>A0A1H8S2C8_9EURY</name>
<evidence type="ECO:0000256" key="1">
    <source>
        <dbReference type="SAM" id="MobiDB-lite"/>
    </source>
</evidence>
<dbReference type="AlphaFoldDB" id="A0A1H8S2C8"/>
<gene>
    <name evidence="2" type="ORF">SAMN04487948_104402</name>
</gene>
<dbReference type="Proteomes" id="UP000199126">
    <property type="component" value="Unassembled WGS sequence"/>
</dbReference>
<evidence type="ECO:0000313" key="3">
    <source>
        <dbReference type="Proteomes" id="UP000199126"/>
    </source>
</evidence>
<reference evidence="3" key="1">
    <citation type="submission" date="2016-10" db="EMBL/GenBank/DDBJ databases">
        <authorList>
            <person name="Varghese N."/>
            <person name="Submissions S."/>
        </authorList>
    </citation>
    <scope>NUCLEOTIDE SEQUENCE [LARGE SCALE GENOMIC DNA]</scope>
    <source>
        <strain evidence="3">CGMCC 1.10121</strain>
    </source>
</reference>
<accession>A0A1H8S2C8</accession>
<feature type="compositionally biased region" description="Low complexity" evidence="1">
    <location>
        <begin position="44"/>
        <end position="65"/>
    </location>
</feature>
<evidence type="ECO:0000313" key="2">
    <source>
        <dbReference type="EMBL" id="SEO72841.1"/>
    </source>
</evidence>
<keyword evidence="3" id="KW-1185">Reference proteome</keyword>
<dbReference type="EMBL" id="FODV01000004">
    <property type="protein sequence ID" value="SEO72841.1"/>
    <property type="molecule type" value="Genomic_DNA"/>
</dbReference>
<proteinExistence type="predicted"/>
<dbReference type="RefSeq" id="WP_089823757.1">
    <property type="nucleotide sequence ID" value="NZ_FODV01000004.1"/>
</dbReference>
<dbReference type="PROSITE" id="PS51257">
    <property type="entry name" value="PROKAR_LIPOPROTEIN"/>
    <property type="match status" value="1"/>
</dbReference>
<dbReference type="PROSITE" id="PS51318">
    <property type="entry name" value="TAT"/>
    <property type="match status" value="1"/>
</dbReference>
<sequence length="189" mass="20130">MPHLSRRRCLQFSAVLVVGLAGCAETQPAPATGETTADEDERPSATVSETEQTAASTEADATTTSGDLDLREANVVGVGVQARNGSYRFDVTLLHDDSGEDGYANWWQVETPDGERLGRRDLLHAHGTQEFTRSETVEDPEGTNCVVVRGHDQTHGYGGQAMLVNLETGATTAVRQGGEKQSVADATCP</sequence>
<organism evidence="2 3">
    <name type="scientific">Halogranum amylolyticum</name>
    <dbReference type="NCBI Taxonomy" id="660520"/>
    <lineage>
        <taxon>Archaea</taxon>
        <taxon>Methanobacteriati</taxon>
        <taxon>Methanobacteriota</taxon>
        <taxon>Stenosarchaea group</taxon>
        <taxon>Halobacteria</taxon>
        <taxon>Halobacteriales</taxon>
        <taxon>Haloferacaceae</taxon>
    </lineage>
</organism>
<protein>
    <submittedName>
        <fullName evidence="2">Uncharacterized protein</fullName>
    </submittedName>
</protein>
<feature type="region of interest" description="Disordered" evidence="1">
    <location>
        <begin position="26"/>
        <end position="68"/>
    </location>
</feature>
<dbReference type="InterPro" id="IPR006311">
    <property type="entry name" value="TAT_signal"/>
</dbReference>